<proteinExistence type="predicted"/>
<gene>
    <name evidence="2" type="ORF">CONLIGDRAFT_644173</name>
</gene>
<feature type="compositionally biased region" description="Basic and acidic residues" evidence="1">
    <location>
        <begin position="266"/>
        <end position="275"/>
    </location>
</feature>
<dbReference type="InParanoid" id="A0A1J7IR75"/>
<accession>A0A1J7IR75</accession>
<sequence length="275" mass="29691">MPPNRQWDDLVGPMARSGRLLVARSLHFRVTRPQVEASIRARLSRPDSVRFFWPREDHSRTPVNRLGARYNNCHRGFVMLGFDVRDDARTAENELANLVIRDRPVTIQRVSKHAFMAPSSGRQQSSATSAEPAMPTRFDTQTPMSQTNIATTVAPTLAAPAPATPSGVTHTTTTVTVTTFTITGPSTATTVTTATTSHPAAPVMATTDPTAVTNPVSITDQPTSAQDDTAIDLSHQPHNSTHALDWTGGPYNGEDDDGANCPVYGHARESPDGQD</sequence>
<evidence type="ECO:0000256" key="1">
    <source>
        <dbReference type="SAM" id="MobiDB-lite"/>
    </source>
</evidence>
<feature type="compositionally biased region" description="Polar residues" evidence="1">
    <location>
        <begin position="120"/>
        <end position="129"/>
    </location>
</feature>
<dbReference type="Proteomes" id="UP000182658">
    <property type="component" value="Unassembled WGS sequence"/>
</dbReference>
<dbReference type="EMBL" id="KV875097">
    <property type="protein sequence ID" value="OIW30159.1"/>
    <property type="molecule type" value="Genomic_DNA"/>
</dbReference>
<dbReference type="AlphaFoldDB" id="A0A1J7IR75"/>
<evidence type="ECO:0000313" key="2">
    <source>
        <dbReference type="EMBL" id="OIW30159.1"/>
    </source>
</evidence>
<feature type="region of interest" description="Disordered" evidence="1">
    <location>
        <begin position="235"/>
        <end position="275"/>
    </location>
</feature>
<evidence type="ECO:0008006" key="4">
    <source>
        <dbReference type="Google" id="ProtNLM"/>
    </source>
</evidence>
<reference evidence="2 3" key="1">
    <citation type="submission" date="2016-10" db="EMBL/GenBank/DDBJ databases">
        <title>Draft genome sequence of Coniochaeta ligniaria NRRL30616, a lignocellulolytic fungus for bioabatement of inhibitors in plant biomass hydrolysates.</title>
        <authorList>
            <consortium name="DOE Joint Genome Institute"/>
            <person name="Jimenez D.J."/>
            <person name="Hector R.E."/>
            <person name="Riley R."/>
            <person name="Sun H."/>
            <person name="Grigoriev I.V."/>
            <person name="Van Elsas J.D."/>
            <person name="Nichols N.N."/>
        </authorList>
    </citation>
    <scope>NUCLEOTIDE SEQUENCE [LARGE SCALE GENOMIC DNA]</scope>
    <source>
        <strain evidence="2 3">NRRL 30616</strain>
    </source>
</reference>
<feature type="region of interest" description="Disordered" evidence="1">
    <location>
        <begin position="115"/>
        <end position="141"/>
    </location>
</feature>
<keyword evidence="3" id="KW-1185">Reference proteome</keyword>
<protein>
    <recommendedName>
        <fullName evidence="4">RRM domain-containing protein</fullName>
    </recommendedName>
</protein>
<evidence type="ECO:0000313" key="3">
    <source>
        <dbReference type="Proteomes" id="UP000182658"/>
    </source>
</evidence>
<dbReference type="OrthoDB" id="5239162at2759"/>
<name>A0A1J7IR75_9PEZI</name>
<dbReference type="STRING" id="1408157.A0A1J7IR75"/>
<organism evidence="2 3">
    <name type="scientific">Coniochaeta ligniaria NRRL 30616</name>
    <dbReference type="NCBI Taxonomy" id="1408157"/>
    <lineage>
        <taxon>Eukaryota</taxon>
        <taxon>Fungi</taxon>
        <taxon>Dikarya</taxon>
        <taxon>Ascomycota</taxon>
        <taxon>Pezizomycotina</taxon>
        <taxon>Sordariomycetes</taxon>
        <taxon>Sordariomycetidae</taxon>
        <taxon>Coniochaetales</taxon>
        <taxon>Coniochaetaceae</taxon>
        <taxon>Coniochaeta</taxon>
    </lineage>
</organism>